<evidence type="ECO:0000313" key="7">
    <source>
        <dbReference type="EMBL" id="ADI39196.1"/>
    </source>
</evidence>
<evidence type="ECO:0000313" key="8">
    <source>
        <dbReference type="Proteomes" id="UP000001505"/>
    </source>
</evidence>
<accession>D6YT01</accession>
<protein>
    <submittedName>
        <fullName evidence="7">Mutator mutT protein</fullName>
        <ecNumber evidence="7">3.6.1.-</ecNumber>
    </submittedName>
</protein>
<evidence type="ECO:0000256" key="4">
    <source>
        <dbReference type="ARBA" id="ARBA00022801"/>
    </source>
</evidence>
<sequence length="165" mass="19213">MFRMKYTPIVGTLGYVLHPNSKEVLLMHRNAREDDDHIGKYNGLGGKMEPTEDIATCMKREILEEAGIEVEEMQLRGTLNWTGFGPKGEDWMGFIFLITRFSGTPLNRCPEGELEWVQIDNINTLPMWAGDRYFLPLIFDQDPRPFHGYMPYEGDQPLSWSYLRY</sequence>
<feature type="domain" description="Nudix hydrolase" evidence="6">
    <location>
        <begin position="7"/>
        <end position="140"/>
    </location>
</feature>
<evidence type="ECO:0000259" key="6">
    <source>
        <dbReference type="PROSITE" id="PS51462"/>
    </source>
</evidence>
<dbReference type="HOGENOM" id="CLU_037162_11_2_0"/>
<dbReference type="InterPro" id="IPR020084">
    <property type="entry name" value="NUDIX_hydrolase_CS"/>
</dbReference>
<dbReference type="STRING" id="716544.wcw_1857"/>
<dbReference type="EMBL" id="CP001928">
    <property type="protein sequence ID" value="ADI39196.1"/>
    <property type="molecule type" value="Genomic_DNA"/>
</dbReference>
<evidence type="ECO:0000256" key="3">
    <source>
        <dbReference type="ARBA" id="ARBA00022723"/>
    </source>
</evidence>
<organism evidence="7 8">
    <name type="scientific">Waddlia chondrophila (strain ATCC VR-1470 / WSU 86-1044)</name>
    <dbReference type="NCBI Taxonomy" id="716544"/>
    <lineage>
        <taxon>Bacteria</taxon>
        <taxon>Pseudomonadati</taxon>
        <taxon>Chlamydiota</taxon>
        <taxon>Chlamydiia</taxon>
        <taxon>Parachlamydiales</taxon>
        <taxon>Waddliaceae</taxon>
        <taxon>Waddlia</taxon>
    </lineage>
</organism>
<dbReference type="GO" id="GO:0005737">
    <property type="term" value="C:cytoplasm"/>
    <property type="evidence" value="ECO:0007669"/>
    <property type="project" value="TreeGrafter"/>
</dbReference>
<dbReference type="InterPro" id="IPR000086">
    <property type="entry name" value="NUDIX_hydrolase_dom"/>
</dbReference>
<comment type="cofactor">
    <cofactor evidence="1">
        <name>Mg(2+)</name>
        <dbReference type="ChEBI" id="CHEBI:18420"/>
    </cofactor>
</comment>
<dbReference type="Proteomes" id="UP000001505">
    <property type="component" value="Chromosome"/>
</dbReference>
<dbReference type="GO" id="GO:0006281">
    <property type="term" value="P:DNA repair"/>
    <property type="evidence" value="ECO:0007669"/>
    <property type="project" value="InterPro"/>
</dbReference>
<gene>
    <name evidence="7" type="primary">mutT</name>
    <name evidence="7" type="ordered locus">wcw_1857</name>
</gene>
<name>D6YT01_WADCW</name>
<dbReference type="GO" id="GO:0046872">
    <property type="term" value="F:metal ion binding"/>
    <property type="evidence" value="ECO:0007669"/>
    <property type="project" value="UniProtKB-KW"/>
</dbReference>
<evidence type="ECO:0000256" key="5">
    <source>
        <dbReference type="ARBA" id="ARBA00022842"/>
    </source>
</evidence>
<keyword evidence="8" id="KW-1185">Reference proteome</keyword>
<dbReference type="InterPro" id="IPR003562">
    <property type="entry name" value="Mutator_MutX_prot"/>
</dbReference>
<dbReference type="Pfam" id="PF00293">
    <property type="entry name" value="NUDIX"/>
    <property type="match status" value="1"/>
</dbReference>
<dbReference type="InterPro" id="IPR015797">
    <property type="entry name" value="NUDIX_hydrolase-like_dom_sf"/>
</dbReference>
<keyword evidence="3" id="KW-0479">Metal-binding</keyword>
<dbReference type="PANTHER" id="PTHR43758:SF2">
    <property type="entry name" value="OXIDIZED PURINE NUCLEOSIDE TRIPHOSPHATE HYDROLASE"/>
    <property type="match status" value="1"/>
</dbReference>
<comment type="similarity">
    <text evidence="2">Belongs to the Nudix hydrolase family.</text>
</comment>
<proteinExistence type="inferred from homology"/>
<dbReference type="PRINTS" id="PR01402">
    <property type="entry name" value="MUTATORMUTX"/>
</dbReference>
<dbReference type="eggNOG" id="COG1051">
    <property type="taxonomic scope" value="Bacteria"/>
</dbReference>
<reference evidence="7 8" key="1">
    <citation type="journal article" date="2010" name="PLoS ONE">
        <title>The Waddlia genome: a window into chlamydial biology.</title>
        <authorList>
            <person name="Bertelli C."/>
            <person name="Collyn F."/>
            <person name="Croxatto A."/>
            <person name="Ruckert C."/>
            <person name="Polkinghorne A."/>
            <person name="Kebbi-Beghdadi C."/>
            <person name="Goesmann A."/>
            <person name="Vaughan L."/>
            <person name="Greub G."/>
        </authorList>
    </citation>
    <scope>NUCLEOTIDE SEQUENCE [LARGE SCALE GENOMIC DNA]</scope>
    <source>
        <strain evidence="8">ATCC VR-1470 / WSU 86-1044</strain>
    </source>
</reference>
<dbReference type="PROSITE" id="PS51462">
    <property type="entry name" value="NUDIX"/>
    <property type="match status" value="1"/>
</dbReference>
<dbReference type="CDD" id="cd18886">
    <property type="entry name" value="NUDIX_MutT_Nudt1"/>
    <property type="match status" value="1"/>
</dbReference>
<dbReference type="GO" id="GO:0008413">
    <property type="term" value="F:8-oxo-7,8-dihydroguanosine triphosphate pyrophosphatase activity"/>
    <property type="evidence" value="ECO:0007669"/>
    <property type="project" value="InterPro"/>
</dbReference>
<evidence type="ECO:0000256" key="2">
    <source>
        <dbReference type="ARBA" id="ARBA00005582"/>
    </source>
</evidence>
<dbReference type="Gene3D" id="3.90.79.10">
    <property type="entry name" value="Nucleoside Triphosphate Pyrophosphohydrolase"/>
    <property type="match status" value="1"/>
</dbReference>
<dbReference type="KEGG" id="wch:wcw_1857"/>
<keyword evidence="4 7" id="KW-0378">Hydrolase</keyword>
<dbReference type="EC" id="3.6.1.-" evidence="7"/>
<dbReference type="SUPFAM" id="SSF55811">
    <property type="entry name" value="Nudix"/>
    <property type="match status" value="1"/>
</dbReference>
<dbReference type="AlphaFoldDB" id="D6YT01"/>
<dbReference type="PANTHER" id="PTHR43758">
    <property type="entry name" value="7,8-DIHYDRO-8-OXOGUANINE TRIPHOSPHATASE"/>
    <property type="match status" value="1"/>
</dbReference>
<keyword evidence="5" id="KW-0460">Magnesium</keyword>
<evidence type="ECO:0000256" key="1">
    <source>
        <dbReference type="ARBA" id="ARBA00001946"/>
    </source>
</evidence>
<dbReference type="PROSITE" id="PS00893">
    <property type="entry name" value="NUDIX_BOX"/>
    <property type="match status" value="1"/>
</dbReference>